<dbReference type="InterPro" id="IPR050239">
    <property type="entry name" value="Sigma-70_RNA_pol_init_factors"/>
</dbReference>
<dbReference type="NCBIfam" id="TIGR02937">
    <property type="entry name" value="sigma70-ECF"/>
    <property type="match status" value="1"/>
</dbReference>
<dbReference type="PANTHER" id="PTHR30603">
    <property type="entry name" value="RNA POLYMERASE SIGMA FACTOR RPO"/>
    <property type="match status" value="1"/>
</dbReference>
<dbReference type="PROSITE" id="PS00715">
    <property type="entry name" value="SIGMA70_1"/>
    <property type="match status" value="1"/>
</dbReference>
<protein>
    <submittedName>
        <fullName evidence="7">RpoD family RNA polymerase sigma factor</fullName>
    </submittedName>
</protein>
<sequence>MTDIVFIEMKFKKENNLDHYFKQIKNKSLLSKQQEIELAKKIENGNKEAKEKFIEHNLRLVIHVAKRYANNGVPLSDLIQEGNIGLIEAVEKFDWRKGYKFSSFAVWYIRKFALRSVQNNSRTVRISISTQEIIIKINKATQNYLSNHDSYPSVKKLSKILDKPVSAIKRAQKARTPETSLDRSSKQKDQEVTLLKTLPNEDSPTPPNKAREMIQKDKLKRLMDSELNSREKEIVKMRYGLEDYSPSTLNEVGEAMDLSGERIRQIQKQAELKIKKGF</sequence>
<dbReference type="PANTHER" id="PTHR30603:SF47">
    <property type="entry name" value="RNA POLYMERASE SIGMA FACTOR SIGD, CHLOROPLASTIC"/>
    <property type="match status" value="1"/>
</dbReference>
<dbReference type="InterPro" id="IPR013324">
    <property type="entry name" value="RNA_pol_sigma_r3/r4-like"/>
</dbReference>
<dbReference type="InterPro" id="IPR007627">
    <property type="entry name" value="RNA_pol_sigma70_r2"/>
</dbReference>
<keyword evidence="4" id="KW-0804">Transcription</keyword>
<keyword evidence="1" id="KW-0805">Transcription regulation</keyword>
<evidence type="ECO:0000256" key="3">
    <source>
        <dbReference type="ARBA" id="ARBA00023125"/>
    </source>
</evidence>
<dbReference type="InterPro" id="IPR007630">
    <property type="entry name" value="RNA_pol_sigma70_r4"/>
</dbReference>
<dbReference type="PRINTS" id="PR00046">
    <property type="entry name" value="SIGMA70FCT"/>
</dbReference>
<dbReference type="Gene3D" id="1.10.10.10">
    <property type="entry name" value="Winged helix-like DNA-binding domain superfamily/Winged helix DNA-binding domain"/>
    <property type="match status" value="1"/>
</dbReference>
<evidence type="ECO:0000256" key="2">
    <source>
        <dbReference type="ARBA" id="ARBA00023082"/>
    </source>
</evidence>
<dbReference type="CDD" id="cd06171">
    <property type="entry name" value="Sigma70_r4"/>
    <property type="match status" value="1"/>
</dbReference>
<dbReference type="GO" id="GO:0016987">
    <property type="term" value="F:sigma factor activity"/>
    <property type="evidence" value="ECO:0007669"/>
    <property type="project" value="UniProtKB-KW"/>
</dbReference>
<dbReference type="AlphaFoldDB" id="M1QAW4"/>
<dbReference type="SUPFAM" id="SSF88946">
    <property type="entry name" value="Sigma2 domain of RNA polymerase sigma factors"/>
    <property type="match status" value="1"/>
</dbReference>
<feature type="region of interest" description="Disordered" evidence="5">
    <location>
        <begin position="170"/>
        <end position="191"/>
    </location>
</feature>
<gene>
    <name evidence="7" type="ORF">FLSS-17_0026</name>
</gene>
<dbReference type="GO" id="GO:0006352">
    <property type="term" value="P:DNA-templated transcription initiation"/>
    <property type="evidence" value="ECO:0007669"/>
    <property type="project" value="InterPro"/>
</dbReference>
<dbReference type="Gene3D" id="1.10.601.10">
    <property type="entry name" value="RNA Polymerase Primary Sigma Factor"/>
    <property type="match status" value="1"/>
</dbReference>
<proteinExistence type="predicted"/>
<dbReference type="GO" id="GO:0003677">
    <property type="term" value="F:DNA binding"/>
    <property type="evidence" value="ECO:0007669"/>
    <property type="project" value="UniProtKB-KW"/>
</dbReference>
<accession>M1QAW4</accession>
<feature type="domain" description="RNA polymerase sigma-70" evidence="6">
    <location>
        <begin position="77"/>
        <end position="90"/>
    </location>
</feature>
<dbReference type="Pfam" id="PF04542">
    <property type="entry name" value="Sigma70_r2"/>
    <property type="match status" value="1"/>
</dbReference>
<feature type="compositionally biased region" description="Basic and acidic residues" evidence="5">
    <location>
        <begin position="180"/>
        <end position="191"/>
    </location>
</feature>
<dbReference type="Pfam" id="PF04545">
    <property type="entry name" value="Sigma70_r4"/>
    <property type="match status" value="1"/>
</dbReference>
<evidence type="ECO:0000259" key="6">
    <source>
        <dbReference type="PROSITE" id="PS00715"/>
    </source>
</evidence>
<name>M1QAW4_9ZZZZ</name>
<dbReference type="SUPFAM" id="SSF88659">
    <property type="entry name" value="Sigma3 and sigma4 domains of RNA polymerase sigma factors"/>
    <property type="match status" value="2"/>
</dbReference>
<evidence type="ECO:0000313" key="7">
    <source>
        <dbReference type="EMBL" id="AGF93118.1"/>
    </source>
</evidence>
<dbReference type="Pfam" id="PF00140">
    <property type="entry name" value="Sigma70_r1_2"/>
    <property type="match status" value="1"/>
</dbReference>
<organism evidence="7">
    <name type="scientific">uncultured organism</name>
    <dbReference type="NCBI Taxonomy" id="155900"/>
    <lineage>
        <taxon>unclassified sequences</taxon>
        <taxon>environmental samples</taxon>
    </lineage>
</organism>
<keyword evidence="2" id="KW-0731">Sigma factor</keyword>
<dbReference type="EMBL" id="JX684082">
    <property type="protein sequence ID" value="AGF93118.1"/>
    <property type="molecule type" value="Genomic_DNA"/>
</dbReference>
<dbReference type="PIRSF" id="PIRSF000770">
    <property type="entry name" value="RNA_pol_sigma-SigE/K"/>
    <property type="match status" value="1"/>
</dbReference>
<evidence type="ECO:0000256" key="5">
    <source>
        <dbReference type="SAM" id="MobiDB-lite"/>
    </source>
</evidence>
<dbReference type="InterPro" id="IPR009042">
    <property type="entry name" value="RNA_pol_sigma70_r1_2"/>
</dbReference>
<dbReference type="InterPro" id="IPR013325">
    <property type="entry name" value="RNA_pol_sigma_r2"/>
</dbReference>
<dbReference type="InterPro" id="IPR036388">
    <property type="entry name" value="WH-like_DNA-bd_sf"/>
</dbReference>
<evidence type="ECO:0000256" key="1">
    <source>
        <dbReference type="ARBA" id="ARBA00023015"/>
    </source>
</evidence>
<keyword evidence="3" id="KW-0238">DNA-binding</keyword>
<dbReference type="InterPro" id="IPR000943">
    <property type="entry name" value="RNA_pol_sigma70"/>
</dbReference>
<dbReference type="InterPro" id="IPR014284">
    <property type="entry name" value="RNA_pol_sigma-70_dom"/>
</dbReference>
<evidence type="ECO:0000256" key="4">
    <source>
        <dbReference type="ARBA" id="ARBA00023163"/>
    </source>
</evidence>
<reference evidence="7" key="1">
    <citation type="journal article" date="2013" name="Syst. Appl. Microbiol.">
        <title>New insights into the archaeal diversity of a hypersaline microbial mat obtained by a metagenomic approach.</title>
        <authorList>
            <person name="Lopez-Lopez A."/>
            <person name="Richter M."/>
            <person name="Pena A."/>
            <person name="Tamames J."/>
            <person name="Rossello-Mora R."/>
        </authorList>
    </citation>
    <scope>NUCLEOTIDE SEQUENCE</scope>
</reference>